<dbReference type="OrthoDB" id="370799at2"/>
<reference evidence="1 2" key="1">
    <citation type="submission" date="2018-03" db="EMBL/GenBank/DDBJ databases">
        <title>Adhaeribacter sp. HMF7605 Genome sequencing and assembly.</title>
        <authorList>
            <person name="Kang H."/>
            <person name="Kang J."/>
            <person name="Cha I."/>
            <person name="Kim H."/>
            <person name="Joh K."/>
        </authorList>
    </citation>
    <scope>NUCLEOTIDE SEQUENCE [LARGE SCALE GENOMIC DNA]</scope>
    <source>
        <strain evidence="1 2">HMF7605</strain>
    </source>
</reference>
<organism evidence="1 2">
    <name type="scientific">Adhaeribacter arboris</name>
    <dbReference type="NCBI Taxonomy" id="2072846"/>
    <lineage>
        <taxon>Bacteria</taxon>
        <taxon>Pseudomonadati</taxon>
        <taxon>Bacteroidota</taxon>
        <taxon>Cytophagia</taxon>
        <taxon>Cytophagales</taxon>
        <taxon>Hymenobacteraceae</taxon>
        <taxon>Adhaeribacter</taxon>
    </lineage>
</organism>
<dbReference type="EMBL" id="PYFT01000001">
    <property type="protein sequence ID" value="PSR57354.1"/>
    <property type="molecule type" value="Genomic_DNA"/>
</dbReference>
<gene>
    <name evidence="1" type="ORF">AHMF7605_17825</name>
</gene>
<dbReference type="Proteomes" id="UP000240357">
    <property type="component" value="Unassembled WGS sequence"/>
</dbReference>
<protein>
    <submittedName>
        <fullName evidence="1">Uncharacterized protein</fullName>
    </submittedName>
</protein>
<evidence type="ECO:0000313" key="2">
    <source>
        <dbReference type="Proteomes" id="UP000240357"/>
    </source>
</evidence>
<accession>A0A2T2YPB3</accession>
<proteinExistence type="predicted"/>
<keyword evidence="2" id="KW-1185">Reference proteome</keyword>
<name>A0A2T2YPB3_9BACT</name>
<dbReference type="AlphaFoldDB" id="A0A2T2YPB3"/>
<sequence>MTFPEFKATLANTTPPAGLSPELQALWYDGKGDWHQSHEIAQEKNTPTYCLIHAYLHRKEGDQWNANYWYQRAGRKMPLVSLEQEWESIVNEFLQS</sequence>
<evidence type="ECO:0000313" key="1">
    <source>
        <dbReference type="EMBL" id="PSR57354.1"/>
    </source>
</evidence>
<comment type="caution">
    <text evidence="1">The sequence shown here is derived from an EMBL/GenBank/DDBJ whole genome shotgun (WGS) entry which is preliminary data.</text>
</comment>